<name>A0A1I0DDQ6_9FIRM</name>
<evidence type="ECO:0000313" key="8">
    <source>
        <dbReference type="Proteomes" id="UP000199800"/>
    </source>
</evidence>
<evidence type="ECO:0000256" key="1">
    <source>
        <dbReference type="ARBA" id="ARBA00010687"/>
    </source>
</evidence>
<evidence type="ECO:0000256" key="4">
    <source>
        <dbReference type="RuleBase" id="RU361192"/>
    </source>
</evidence>
<dbReference type="PANTHER" id="PTHR34983:SF2">
    <property type="entry name" value="ENDO-BETA-1,4-GALACTANASE"/>
    <property type="match status" value="1"/>
</dbReference>
<protein>
    <recommendedName>
        <fullName evidence="4">Arabinogalactan endo-beta-1,4-galactanase</fullName>
        <ecNumber evidence="4">3.2.1.89</ecNumber>
    </recommendedName>
</protein>
<dbReference type="Proteomes" id="UP000199800">
    <property type="component" value="Unassembled WGS sequence"/>
</dbReference>
<dbReference type="SUPFAM" id="SSF51445">
    <property type="entry name" value="(Trans)glycosidases"/>
    <property type="match status" value="1"/>
</dbReference>
<comment type="similarity">
    <text evidence="1 4">Belongs to the glycosyl hydrolase 53 family.</text>
</comment>
<dbReference type="GO" id="GO:0031218">
    <property type="term" value="F:arabinogalactan endo-1,4-beta-galactosidase activity"/>
    <property type="evidence" value="ECO:0007669"/>
    <property type="project" value="UniProtKB-EC"/>
</dbReference>
<dbReference type="SUPFAM" id="SSF49384">
    <property type="entry name" value="Carbohydrate-binding domain"/>
    <property type="match status" value="1"/>
</dbReference>
<dbReference type="PANTHER" id="PTHR34983">
    <property type="entry name" value="ARABINOGALACTAN ENDO-BETA-1,4-GALACTANASE A"/>
    <property type="match status" value="1"/>
</dbReference>
<keyword evidence="2 4" id="KW-0378">Hydrolase</keyword>
<dbReference type="InterPro" id="IPR008979">
    <property type="entry name" value="Galactose-bd-like_sf"/>
</dbReference>
<feature type="region of interest" description="Disordered" evidence="5">
    <location>
        <begin position="832"/>
        <end position="861"/>
    </location>
</feature>
<sequence length="1010" mass="109087">MIHKTFKRITGVACALILGTVTPISHVGVIKPHAADSSYLANGSFEKSIWEDNAWSLSCDWNYVSESRQMQDDYLTIPDGQYMQKFWINQNARSTQYVCLTQKVNYLPAGTYLLSGKTMGDPKIETNFYTQDAKGETVATGGWNKWSKFTMEFTLTEARSNYEIGICLAGGASTTVAVDQVSLVKIQEAVPVTSDINVTKVTGMNSDFIKGVDISSYISEIDSGVIFKGWNGEKLSQQGFFDLLKEAGVNYARIRVWNNPYNANGAGYGGGNNDVKKAVTLGKLATNAGMKVLIDFHYSDFWADPGKQSAPKAWRNYSVSQKANAITDWTTETLRTLINSGVNVAMVQVGNETNNGMCGETAIDNKCRLYSAGCKAVRSVAKSLNKNIWIAIHYTNPETSGRYTSYAAYLKQYNVDYDVFATSYYPFWHGTLNNLTNVLSSVANTYHKKVMVAEVSYAYTLEDGDGHENTVTKKDVSSLSYPATVQGQANVVRDVMQAVADVGTAGLGVFYWEPAWIPVGVYQKNASNAASVLASNKQKWQTYGSGWASSYAGEYESDAASWYGGSSWDNQAMFDFTGKPLASLNVFRLAGSGAVAPKLVDSIEDELTVTGELGKNITLPQSIRVAYNNGTAEYKTVAWNSQELQSAIAKGLGNYIIHGTASANGTAYSIICNLSIIRPNLLANPGFESGSSNWSISGNGVSVQKEASNVRNGEACLKFWDDKNMTFQATQTVRGLTSGYYEFSGYLQGGDAGNNSRFVLFADSNGQHYEEASKVSSWQEWENPCVKRIYVGKDGTVTVGVSVLAVANAWGSFDDFYLCKVGDVAVSAPSPSPIASKTPAVSPTPVVSNAPSPSPAPIASKAPAISPSPAVSKAPSVSGAAPKVTVTSNLQGNTVLQNYSVTGNGKGSIDLSKIKIRFHYTKNDSKKLLVACDSAGAQLSKAPWYQDLTSCVSGSCASDYVEIGCNKELDLANGTAQMTIRIYQEDWSGFSGFAAGKTEVYYDGELVEVI</sequence>
<keyword evidence="3 4" id="KW-0326">Glycosidase</keyword>
<dbReference type="GO" id="GO:0045490">
    <property type="term" value="P:pectin catabolic process"/>
    <property type="evidence" value="ECO:0007669"/>
    <property type="project" value="TreeGrafter"/>
</dbReference>
<organism evidence="7 8">
    <name type="scientific">[Clostridium] polysaccharolyticum</name>
    <dbReference type="NCBI Taxonomy" id="29364"/>
    <lineage>
        <taxon>Bacteria</taxon>
        <taxon>Bacillati</taxon>
        <taxon>Bacillota</taxon>
        <taxon>Clostridia</taxon>
        <taxon>Lachnospirales</taxon>
        <taxon>Lachnospiraceae</taxon>
    </lineage>
</organism>
<dbReference type="Pfam" id="PF07532">
    <property type="entry name" value="Big_4"/>
    <property type="match status" value="1"/>
</dbReference>
<evidence type="ECO:0000256" key="5">
    <source>
        <dbReference type="SAM" id="MobiDB-lite"/>
    </source>
</evidence>
<dbReference type="Gene3D" id="2.60.120.260">
    <property type="entry name" value="Galactose-binding domain-like"/>
    <property type="match status" value="2"/>
</dbReference>
<dbReference type="InterPro" id="IPR036966">
    <property type="entry name" value="CBM3_sf"/>
</dbReference>
<evidence type="ECO:0000256" key="3">
    <source>
        <dbReference type="ARBA" id="ARBA00023295"/>
    </source>
</evidence>
<dbReference type="InterPro" id="IPR011683">
    <property type="entry name" value="Glyco_hydro_53"/>
</dbReference>
<dbReference type="InterPro" id="IPR011081">
    <property type="entry name" value="Big_4"/>
</dbReference>
<dbReference type="Gene3D" id="3.20.20.80">
    <property type="entry name" value="Glycosidases"/>
    <property type="match status" value="1"/>
</dbReference>
<dbReference type="Pfam" id="PF07745">
    <property type="entry name" value="Glyco_hydro_53"/>
    <property type="match status" value="1"/>
</dbReference>
<dbReference type="AlphaFoldDB" id="A0A1I0DDQ6"/>
<dbReference type="GO" id="GO:0015926">
    <property type="term" value="F:glucosidase activity"/>
    <property type="evidence" value="ECO:0007669"/>
    <property type="project" value="InterPro"/>
</dbReference>
<evidence type="ECO:0000256" key="2">
    <source>
        <dbReference type="ARBA" id="ARBA00022801"/>
    </source>
</evidence>
<dbReference type="EMBL" id="FOHN01000014">
    <property type="protein sequence ID" value="SET30481.1"/>
    <property type="molecule type" value="Genomic_DNA"/>
</dbReference>
<proteinExistence type="inferred from homology"/>
<keyword evidence="8" id="KW-1185">Reference proteome</keyword>
<dbReference type="RefSeq" id="WP_278280405.1">
    <property type="nucleotide sequence ID" value="NZ_FOHN01000014.1"/>
</dbReference>
<dbReference type="GO" id="GO:0030248">
    <property type="term" value="F:cellulose binding"/>
    <property type="evidence" value="ECO:0007669"/>
    <property type="project" value="InterPro"/>
</dbReference>
<feature type="domain" description="Bacterial Ig-like" evidence="6">
    <location>
        <begin position="606"/>
        <end position="661"/>
    </location>
</feature>
<dbReference type="InterPro" id="IPR017853">
    <property type="entry name" value="GH"/>
</dbReference>
<evidence type="ECO:0000313" key="7">
    <source>
        <dbReference type="EMBL" id="SET30481.1"/>
    </source>
</evidence>
<accession>A0A1I0DDQ6</accession>
<dbReference type="InterPro" id="IPR008965">
    <property type="entry name" value="CBM2/CBM3_carb-bd_dom_sf"/>
</dbReference>
<dbReference type="SUPFAM" id="SSF49785">
    <property type="entry name" value="Galactose-binding domain-like"/>
    <property type="match status" value="1"/>
</dbReference>
<gene>
    <name evidence="7" type="ORF">SAMN04487772_11424</name>
</gene>
<reference evidence="7 8" key="1">
    <citation type="submission" date="2016-10" db="EMBL/GenBank/DDBJ databases">
        <authorList>
            <person name="de Groot N.N."/>
        </authorList>
    </citation>
    <scope>NUCLEOTIDE SEQUENCE [LARGE SCALE GENOMIC DNA]</scope>
    <source>
        <strain evidence="7 8">DSM 1801</strain>
    </source>
</reference>
<comment type="catalytic activity">
    <reaction evidence="4">
        <text>The enzyme specifically hydrolyzes (1-&gt;4)-beta-D-galactosidic linkages in type I arabinogalactans.</text>
        <dbReference type="EC" id="3.2.1.89"/>
    </reaction>
</comment>
<evidence type="ECO:0000259" key="6">
    <source>
        <dbReference type="Pfam" id="PF07532"/>
    </source>
</evidence>
<dbReference type="EC" id="3.2.1.89" evidence="4"/>
<dbReference type="Gene3D" id="2.60.40.710">
    <property type="entry name" value="Endoglucanase-like"/>
    <property type="match status" value="1"/>
</dbReference>
<dbReference type="STRING" id="29364.SAMN04487772_11424"/>